<dbReference type="GO" id="GO:0005975">
    <property type="term" value="P:carbohydrate metabolic process"/>
    <property type="evidence" value="ECO:0007669"/>
    <property type="project" value="InterPro"/>
</dbReference>
<dbReference type="SUPFAM" id="SSF88713">
    <property type="entry name" value="Glycoside hydrolase/deacetylase"/>
    <property type="match status" value="1"/>
</dbReference>
<organism evidence="1 2">
    <name type="scientific">Croceibacterium soli</name>
    <dbReference type="NCBI Taxonomy" id="1739690"/>
    <lineage>
        <taxon>Bacteria</taxon>
        <taxon>Pseudomonadati</taxon>
        <taxon>Pseudomonadota</taxon>
        <taxon>Alphaproteobacteria</taxon>
        <taxon>Sphingomonadales</taxon>
        <taxon>Erythrobacteraceae</taxon>
        <taxon>Croceibacterium</taxon>
    </lineage>
</organism>
<dbReference type="RefSeq" id="WP_160746056.1">
    <property type="nucleotide sequence ID" value="NZ_WTYK01000003.1"/>
</dbReference>
<gene>
    <name evidence="1" type="ORF">GRI75_05960</name>
</gene>
<protein>
    <submittedName>
        <fullName evidence="1">WalW protein</fullName>
    </submittedName>
</protein>
<dbReference type="OrthoDB" id="9771584at2"/>
<dbReference type="Gene3D" id="3.20.20.370">
    <property type="entry name" value="Glycoside hydrolase/deacetylase"/>
    <property type="match status" value="1"/>
</dbReference>
<sequence>MTTIPEPPPAGRMARFAPDFGQRFIVTVDTEEEFDWTGPLTRDGHGIGHVGQLARFQQFCEEAGVAPIYLVDWPIATCPLAAEILRPALLEGKAEIGMQLHPWVNPPFEEEVNARNSFAGNLPARLEAAKLGSLRAKIEEAFGVAPLIYRAGRYGVGPRTAELLTAEGLAIDSSVRAKFDYSAAGGPDFRRHPLAPYWVDEGRDLLELPLTTVFWGMLRRQGDWLYPALWRAPRLRGVLARLSLLERIPLTPEGVTVDEAIRGIDMALDDGLPLLVFSFHSPSLEAGHTPYVRDAGDLEALYDWWLRVLAYLDMRGVRPTGVRGIMEAVER</sequence>
<evidence type="ECO:0000313" key="2">
    <source>
        <dbReference type="Proteomes" id="UP000469159"/>
    </source>
</evidence>
<evidence type="ECO:0000313" key="1">
    <source>
        <dbReference type="EMBL" id="MXP41188.1"/>
    </source>
</evidence>
<comment type="caution">
    <text evidence="1">The sequence shown here is derived from an EMBL/GenBank/DDBJ whole genome shotgun (WGS) entry which is preliminary data.</text>
</comment>
<reference evidence="1 2" key="1">
    <citation type="submission" date="2019-12" db="EMBL/GenBank/DDBJ databases">
        <title>Genomic-based taxomic classification of the family Erythrobacteraceae.</title>
        <authorList>
            <person name="Xu L."/>
        </authorList>
    </citation>
    <scope>NUCLEOTIDE SEQUENCE [LARGE SCALE GENOMIC DNA]</scope>
    <source>
        <strain evidence="1 2">MCCC 1K02066</strain>
    </source>
</reference>
<dbReference type="Proteomes" id="UP000469159">
    <property type="component" value="Unassembled WGS sequence"/>
</dbReference>
<dbReference type="AlphaFoldDB" id="A0A6I4URC0"/>
<dbReference type="InterPro" id="IPR011330">
    <property type="entry name" value="Glyco_hydro/deAcase_b/a-brl"/>
</dbReference>
<dbReference type="EMBL" id="WTYK01000003">
    <property type="protein sequence ID" value="MXP41188.1"/>
    <property type="molecule type" value="Genomic_DNA"/>
</dbReference>
<dbReference type="CDD" id="cd10935">
    <property type="entry name" value="CE4_WalW"/>
    <property type="match status" value="1"/>
</dbReference>
<name>A0A6I4URC0_9SPHN</name>
<proteinExistence type="predicted"/>
<accession>A0A6I4URC0</accession>
<keyword evidence="2" id="KW-1185">Reference proteome</keyword>